<proteinExistence type="inferred from homology"/>
<dbReference type="Pfam" id="PF17768">
    <property type="entry name" value="RecJ_OB"/>
    <property type="match status" value="1"/>
</dbReference>
<reference evidence="10" key="1">
    <citation type="submission" date="2023-05" db="EMBL/GenBank/DDBJ databases">
        <title>Cataloging the Phylogenetic Diversity of Human Bladder Bacteria.</title>
        <authorList>
            <person name="Du J."/>
        </authorList>
    </citation>
    <scope>NUCLEOTIDE SEQUENCE</scope>
    <source>
        <strain evidence="10">UMB1231</strain>
    </source>
</reference>
<dbReference type="EMBL" id="JASOOE010000019">
    <property type="protein sequence ID" value="MDK7187971.1"/>
    <property type="molecule type" value="Genomic_DNA"/>
</dbReference>
<feature type="domain" description="DHHA1" evidence="7">
    <location>
        <begin position="351"/>
        <end position="444"/>
    </location>
</feature>
<dbReference type="InterPro" id="IPR003156">
    <property type="entry name" value="DHHA1_dom"/>
</dbReference>
<dbReference type="AlphaFoldDB" id="A0AAJ1V3Y8"/>
<keyword evidence="3" id="KW-0540">Nuclease</keyword>
<comment type="caution">
    <text evidence="10">The sequence shown here is derived from an EMBL/GenBank/DDBJ whole genome shotgun (WGS) entry which is preliminary data.</text>
</comment>
<dbReference type="InterPro" id="IPR004610">
    <property type="entry name" value="RecJ"/>
</dbReference>
<dbReference type="Pfam" id="PF01368">
    <property type="entry name" value="DHH"/>
    <property type="match status" value="1"/>
</dbReference>
<dbReference type="InterPro" id="IPR001667">
    <property type="entry name" value="DDH_dom"/>
</dbReference>
<evidence type="ECO:0000256" key="2">
    <source>
        <dbReference type="ARBA" id="ARBA00019841"/>
    </source>
</evidence>
<dbReference type="InterPro" id="IPR018779">
    <property type="entry name" value="RecJ_C"/>
</dbReference>
<dbReference type="GO" id="GO:0006310">
    <property type="term" value="P:DNA recombination"/>
    <property type="evidence" value="ECO:0007669"/>
    <property type="project" value="InterPro"/>
</dbReference>
<dbReference type="InterPro" id="IPR051673">
    <property type="entry name" value="SSDNA_exonuclease_RecJ"/>
</dbReference>
<dbReference type="InterPro" id="IPR041122">
    <property type="entry name" value="RecJ_OB"/>
</dbReference>
<sequence>MRGHFSQWIYPKKSDQEQNDFIQQMQSAGMTYSPAFLRLCWQRGLRSQSAIEAACDQQPSLFHDPFDMEDMALAVERITQAVEKEESILIYGDYDADGITSTLIVKEALESIGAKVTYYLPNRFTDGYGPNLERYQAFIQAGTQLIITVDNGVAGFEALAYAKDQGVDVILTDHHQIQTDLPPAYAVIHPANPRGNYPFKELSGAGVALKLATALLGEIPIEALELAAIGTVCDRVALIDENRTIVLAGINQLKQTNRSGLLTLFNNQNISLEDIDEETIGFVIGPRLNAVGRLGDPSPGLEFLASLDLIEANRLLQVIEAKNDERVDLVKQIEAELLRIYPKNVEPPAIIIAGQANWHPGVLGIVAGRLVERHHCPCLLFNFDESKGVYKGSGRSIPSINLFNLIQPFQDLCVHFGGHDQAVGLTIAQGQFDLFKQKLEEAIRSLDRSLAEEPAISVDLLLTDDEVTLDLYQEIKQLAPFGQDNPKPLIVLEELLIKNKRLMGKDQQHVRWQFHLDAPMAELTAVAFSMAESTTLIKAESRLSILGELSLNRWRDQTSLQFIVRDFAFIKGQLIDQRSSNGLKGELDYPQALYLVNQSKLIDQLQSYLPESSQLSLYTDKDLNIADYQRLVILEVPDDLSHLRQVLDYKKWLQIILVSYVAESKYLVGLPTHQEFSRLYQALLVNPQLKIADLAQFAQFLKIPLVKIKTMIVVFFQAKFVKIEKGIIYKQDAHLDQRVDLQSCDAMINYKKSMEAEAFLNFQSIDAIYQWMNKEL</sequence>
<keyword evidence="5 10" id="KW-0269">Exonuclease</keyword>
<keyword evidence="4" id="KW-0378">Hydrolase</keyword>
<accession>A0AAJ1V3Y8</accession>
<dbReference type="Proteomes" id="UP001229251">
    <property type="component" value="Unassembled WGS sequence"/>
</dbReference>
<evidence type="ECO:0000259" key="8">
    <source>
        <dbReference type="Pfam" id="PF10141"/>
    </source>
</evidence>
<dbReference type="Pfam" id="PF10141">
    <property type="entry name" value="ssDNA-exonuc_C"/>
    <property type="match status" value="1"/>
</dbReference>
<evidence type="ECO:0000259" key="7">
    <source>
        <dbReference type="Pfam" id="PF02272"/>
    </source>
</evidence>
<dbReference type="GO" id="GO:0003676">
    <property type="term" value="F:nucleic acid binding"/>
    <property type="evidence" value="ECO:0007669"/>
    <property type="project" value="InterPro"/>
</dbReference>
<evidence type="ECO:0000256" key="3">
    <source>
        <dbReference type="ARBA" id="ARBA00022722"/>
    </source>
</evidence>
<dbReference type="GO" id="GO:0006281">
    <property type="term" value="P:DNA repair"/>
    <property type="evidence" value="ECO:0007669"/>
    <property type="project" value="InterPro"/>
</dbReference>
<comment type="similarity">
    <text evidence="1">Belongs to the RecJ family.</text>
</comment>
<evidence type="ECO:0000256" key="5">
    <source>
        <dbReference type="ARBA" id="ARBA00022839"/>
    </source>
</evidence>
<dbReference type="SUPFAM" id="SSF64182">
    <property type="entry name" value="DHH phosphoesterases"/>
    <property type="match status" value="1"/>
</dbReference>
<evidence type="ECO:0000259" key="9">
    <source>
        <dbReference type="Pfam" id="PF17768"/>
    </source>
</evidence>
<evidence type="ECO:0000256" key="4">
    <source>
        <dbReference type="ARBA" id="ARBA00022801"/>
    </source>
</evidence>
<dbReference type="PANTHER" id="PTHR30255:SF2">
    <property type="entry name" value="SINGLE-STRANDED-DNA-SPECIFIC EXONUCLEASE RECJ"/>
    <property type="match status" value="1"/>
</dbReference>
<protein>
    <recommendedName>
        <fullName evidence="2">Single-stranded-DNA-specific exonuclease RecJ</fullName>
    </recommendedName>
</protein>
<dbReference type="Gene3D" id="3.10.310.30">
    <property type="match status" value="1"/>
</dbReference>
<organism evidence="10 11">
    <name type="scientific">Facklamia hominis</name>
    <dbReference type="NCBI Taxonomy" id="178214"/>
    <lineage>
        <taxon>Bacteria</taxon>
        <taxon>Bacillati</taxon>
        <taxon>Bacillota</taxon>
        <taxon>Bacilli</taxon>
        <taxon>Lactobacillales</taxon>
        <taxon>Aerococcaceae</taxon>
        <taxon>Facklamia</taxon>
    </lineage>
</organism>
<feature type="domain" description="DDH" evidence="6">
    <location>
        <begin position="87"/>
        <end position="231"/>
    </location>
</feature>
<name>A0AAJ1V3Y8_9LACT</name>
<dbReference type="NCBIfam" id="TIGR00644">
    <property type="entry name" value="recJ"/>
    <property type="match status" value="1"/>
</dbReference>
<evidence type="ECO:0000259" key="6">
    <source>
        <dbReference type="Pfam" id="PF01368"/>
    </source>
</evidence>
<dbReference type="Pfam" id="PF02272">
    <property type="entry name" value="DHHA1"/>
    <property type="match status" value="1"/>
</dbReference>
<feature type="domain" description="Single-stranded-DNA-specific exonuclease RecJ C-terminal" evidence="8">
    <location>
        <begin position="573"/>
        <end position="772"/>
    </location>
</feature>
<gene>
    <name evidence="10" type="primary">recJ</name>
    <name evidence="10" type="ORF">QP433_08245</name>
</gene>
<dbReference type="InterPro" id="IPR038763">
    <property type="entry name" value="DHH_sf"/>
</dbReference>
<dbReference type="RefSeq" id="WP_285066404.1">
    <property type="nucleotide sequence ID" value="NZ_JASOOE010000019.1"/>
</dbReference>
<dbReference type="Gene3D" id="3.90.1640.30">
    <property type="match status" value="1"/>
</dbReference>
<feature type="domain" description="RecJ OB" evidence="9">
    <location>
        <begin position="458"/>
        <end position="566"/>
    </location>
</feature>
<evidence type="ECO:0000313" key="10">
    <source>
        <dbReference type="EMBL" id="MDK7187971.1"/>
    </source>
</evidence>
<evidence type="ECO:0000256" key="1">
    <source>
        <dbReference type="ARBA" id="ARBA00005915"/>
    </source>
</evidence>
<evidence type="ECO:0000313" key="11">
    <source>
        <dbReference type="Proteomes" id="UP001229251"/>
    </source>
</evidence>
<dbReference type="GO" id="GO:0008409">
    <property type="term" value="F:5'-3' exonuclease activity"/>
    <property type="evidence" value="ECO:0007669"/>
    <property type="project" value="InterPro"/>
</dbReference>
<dbReference type="PANTHER" id="PTHR30255">
    <property type="entry name" value="SINGLE-STRANDED-DNA-SPECIFIC EXONUCLEASE RECJ"/>
    <property type="match status" value="1"/>
</dbReference>